<accession>A0A5N6LUM3</accession>
<keyword evidence="4" id="KW-1185">Reference proteome</keyword>
<comment type="caution">
    <text evidence="3">The sequence shown here is derived from an EMBL/GenBank/DDBJ whole genome shotgun (WGS) entry which is preliminary data.</text>
</comment>
<name>A0A5N6LUM3_9ASTR</name>
<gene>
    <name evidence="3" type="ORF">E3N88_38660</name>
</gene>
<sequence>MWKGTFDELRDLMRSAMVALILNKPFNFSTMIFRYLSHNITKAKDIFYMYPRFIQMLIDERFPEQNWPRVASDILKLKHMTDSSLGQVKIYQKSTDKILIKDLEGHCAKANYIAPLKDAWRHNDSNSENEHLDDDDDQQPPPPPENSQVRQSQAQFSQPHQQTQDQAQETPDVTPTTLVPLQVIYLDQQDAQRQEDATASSPHVDDQDVGAEVDEESTEFEMETVQVGNRMVRRLKKRQAQQNEEESEEVNDPNFTVDEPESSRPNKKKRMGKAPKKKKIRTPRIIVSSTVAVSSTPASIPVSPWKGVVRFGKKGKLAPRYVGPFEILERIGPVAYKLKLPVELSNVHDTFHVSNLKKCLADHDNNDLQKSGSPVVNVNRTEERIPSTLQAIDITTSMGDNGLSREP</sequence>
<dbReference type="InterPro" id="IPR056924">
    <property type="entry name" value="SH3_Tf2-1"/>
</dbReference>
<feature type="compositionally biased region" description="Basic and acidic residues" evidence="1">
    <location>
        <begin position="121"/>
        <end position="130"/>
    </location>
</feature>
<feature type="compositionally biased region" description="Basic residues" evidence="1">
    <location>
        <begin position="265"/>
        <end position="281"/>
    </location>
</feature>
<evidence type="ECO:0000313" key="3">
    <source>
        <dbReference type="EMBL" id="KAD2805283.1"/>
    </source>
</evidence>
<feature type="region of interest" description="Disordered" evidence="1">
    <location>
        <begin position="190"/>
        <end position="222"/>
    </location>
</feature>
<dbReference type="PANTHER" id="PTHR46148:SF57">
    <property type="entry name" value="OS12G0499874 PROTEIN"/>
    <property type="match status" value="1"/>
</dbReference>
<feature type="region of interest" description="Disordered" evidence="1">
    <location>
        <begin position="121"/>
        <end position="172"/>
    </location>
</feature>
<proteinExistence type="predicted"/>
<evidence type="ECO:0000259" key="2">
    <source>
        <dbReference type="Pfam" id="PF24626"/>
    </source>
</evidence>
<dbReference type="PANTHER" id="PTHR46148">
    <property type="entry name" value="CHROMO DOMAIN-CONTAINING PROTEIN"/>
    <property type="match status" value="1"/>
</dbReference>
<evidence type="ECO:0000313" key="4">
    <source>
        <dbReference type="Proteomes" id="UP000326396"/>
    </source>
</evidence>
<feature type="domain" description="Tf2-1-like SH3-like" evidence="2">
    <location>
        <begin position="309"/>
        <end position="359"/>
    </location>
</feature>
<dbReference type="OrthoDB" id="1931063at2759"/>
<reference evidence="3 4" key="1">
    <citation type="submission" date="2019-05" db="EMBL/GenBank/DDBJ databases">
        <title>Mikania micrantha, genome provides insights into the molecular mechanism of rapid growth.</title>
        <authorList>
            <person name="Liu B."/>
        </authorList>
    </citation>
    <scope>NUCLEOTIDE SEQUENCE [LARGE SCALE GENOMIC DNA]</scope>
    <source>
        <strain evidence="3">NLD-2019</strain>
        <tissue evidence="3">Leaf</tissue>
    </source>
</reference>
<protein>
    <recommendedName>
        <fullName evidence="2">Tf2-1-like SH3-like domain-containing protein</fullName>
    </recommendedName>
</protein>
<dbReference type="Pfam" id="PF24626">
    <property type="entry name" value="SH3_Tf2-1"/>
    <property type="match status" value="1"/>
</dbReference>
<dbReference type="AlphaFoldDB" id="A0A5N6LUM3"/>
<evidence type="ECO:0000256" key="1">
    <source>
        <dbReference type="SAM" id="MobiDB-lite"/>
    </source>
</evidence>
<feature type="compositionally biased region" description="Low complexity" evidence="1">
    <location>
        <begin position="151"/>
        <end position="172"/>
    </location>
</feature>
<dbReference type="Proteomes" id="UP000326396">
    <property type="component" value="Linkage Group LG8"/>
</dbReference>
<organism evidence="3 4">
    <name type="scientific">Mikania micrantha</name>
    <name type="common">bitter vine</name>
    <dbReference type="NCBI Taxonomy" id="192012"/>
    <lineage>
        <taxon>Eukaryota</taxon>
        <taxon>Viridiplantae</taxon>
        <taxon>Streptophyta</taxon>
        <taxon>Embryophyta</taxon>
        <taxon>Tracheophyta</taxon>
        <taxon>Spermatophyta</taxon>
        <taxon>Magnoliopsida</taxon>
        <taxon>eudicotyledons</taxon>
        <taxon>Gunneridae</taxon>
        <taxon>Pentapetalae</taxon>
        <taxon>asterids</taxon>
        <taxon>campanulids</taxon>
        <taxon>Asterales</taxon>
        <taxon>Asteraceae</taxon>
        <taxon>Asteroideae</taxon>
        <taxon>Heliantheae alliance</taxon>
        <taxon>Eupatorieae</taxon>
        <taxon>Mikania</taxon>
    </lineage>
</organism>
<feature type="region of interest" description="Disordered" evidence="1">
    <location>
        <begin position="236"/>
        <end position="281"/>
    </location>
</feature>
<feature type="compositionally biased region" description="Acidic residues" evidence="1">
    <location>
        <begin position="207"/>
        <end position="222"/>
    </location>
</feature>
<dbReference type="EMBL" id="SZYD01000018">
    <property type="protein sequence ID" value="KAD2805283.1"/>
    <property type="molecule type" value="Genomic_DNA"/>
</dbReference>